<protein>
    <recommendedName>
        <fullName evidence="4">Lipoprotein</fullName>
    </recommendedName>
</protein>
<gene>
    <name evidence="2" type="ORF">PPG34_07535</name>
</gene>
<evidence type="ECO:0000313" key="2">
    <source>
        <dbReference type="EMBL" id="MDT7042201.1"/>
    </source>
</evidence>
<organism evidence="2 3">
    <name type="scientific">Candidatus Nitronereus thalassa</name>
    <dbReference type="NCBI Taxonomy" id="3020898"/>
    <lineage>
        <taxon>Bacteria</taxon>
        <taxon>Pseudomonadati</taxon>
        <taxon>Nitrospirota</taxon>
        <taxon>Nitrospiria</taxon>
        <taxon>Nitrospirales</taxon>
        <taxon>Nitrospiraceae</taxon>
        <taxon>Candidatus Nitronereus</taxon>
    </lineage>
</organism>
<sequence length="152" mass="17019">MKKSVGVYMFVGMICLIAPGCNTSESEPSDESSSAEKGTALKNQEIVDTRHAPVEEDLNGYVKTVESQLDQLHVKHVNLVARVQQMKLQSEPRAAFNTTLDELIKKRKEVHIHIEALKTAKRKDWSALQLGMNHELEDLSRLYDTALAQFAG</sequence>
<dbReference type="EMBL" id="JAQOUE010000001">
    <property type="protein sequence ID" value="MDT7042201.1"/>
    <property type="molecule type" value="Genomic_DNA"/>
</dbReference>
<comment type="caution">
    <text evidence="2">The sequence shown here is derived from an EMBL/GenBank/DDBJ whole genome shotgun (WGS) entry which is preliminary data.</text>
</comment>
<keyword evidence="3" id="KW-1185">Reference proteome</keyword>
<dbReference type="Proteomes" id="UP001250932">
    <property type="component" value="Unassembled WGS sequence"/>
</dbReference>
<evidence type="ECO:0000256" key="1">
    <source>
        <dbReference type="SAM" id="MobiDB-lite"/>
    </source>
</evidence>
<evidence type="ECO:0000313" key="3">
    <source>
        <dbReference type="Proteomes" id="UP001250932"/>
    </source>
</evidence>
<name>A0ABU3K748_9BACT</name>
<proteinExistence type="predicted"/>
<dbReference type="RefSeq" id="WP_313832576.1">
    <property type="nucleotide sequence ID" value="NZ_JAQOUE010000001.1"/>
</dbReference>
<evidence type="ECO:0008006" key="4">
    <source>
        <dbReference type="Google" id="ProtNLM"/>
    </source>
</evidence>
<feature type="region of interest" description="Disordered" evidence="1">
    <location>
        <begin position="25"/>
        <end position="48"/>
    </location>
</feature>
<reference evidence="2 3" key="1">
    <citation type="journal article" date="2023" name="ISME J.">
        <title>Cultivation and genomic characterization of novel and ubiquitous marine nitrite-oxidizing bacteria from the Nitrospirales.</title>
        <authorList>
            <person name="Mueller A.J."/>
            <person name="Daebeler A."/>
            <person name="Herbold C.W."/>
            <person name="Kirkegaard R.H."/>
            <person name="Daims H."/>
        </authorList>
    </citation>
    <scope>NUCLEOTIDE SEQUENCE [LARGE SCALE GENOMIC DNA]</scope>
    <source>
        <strain evidence="2 3">EB</strain>
    </source>
</reference>
<accession>A0ABU3K748</accession>